<proteinExistence type="predicted"/>
<accession>A0A3Q0J7Y7</accession>
<evidence type="ECO:0000313" key="3">
    <source>
        <dbReference type="Proteomes" id="UP000079169"/>
    </source>
</evidence>
<dbReference type="Pfam" id="PF04388">
    <property type="entry name" value="Hamartin"/>
    <property type="match status" value="1"/>
</dbReference>
<feature type="region of interest" description="Disordered" evidence="2">
    <location>
        <begin position="230"/>
        <end position="311"/>
    </location>
</feature>
<dbReference type="GO" id="GO:0032007">
    <property type="term" value="P:negative regulation of TOR signaling"/>
    <property type="evidence" value="ECO:0007669"/>
    <property type="project" value="TreeGrafter"/>
</dbReference>
<organism evidence="3 4">
    <name type="scientific">Diaphorina citri</name>
    <name type="common">Asian citrus psyllid</name>
    <dbReference type="NCBI Taxonomy" id="121845"/>
    <lineage>
        <taxon>Eukaryota</taxon>
        <taxon>Metazoa</taxon>
        <taxon>Ecdysozoa</taxon>
        <taxon>Arthropoda</taxon>
        <taxon>Hexapoda</taxon>
        <taxon>Insecta</taxon>
        <taxon>Pterygota</taxon>
        <taxon>Neoptera</taxon>
        <taxon>Paraneoptera</taxon>
        <taxon>Hemiptera</taxon>
        <taxon>Sternorrhyncha</taxon>
        <taxon>Psylloidea</taxon>
        <taxon>Psyllidae</taxon>
        <taxon>Diaphorininae</taxon>
        <taxon>Diaphorina</taxon>
    </lineage>
</organism>
<dbReference type="PaxDb" id="121845-A0A3Q0J7Y7"/>
<keyword evidence="1" id="KW-0175">Coiled coil</keyword>
<protein>
    <submittedName>
        <fullName evidence="4">Hamartin</fullName>
    </submittedName>
</protein>
<feature type="non-terminal residue" evidence="4">
    <location>
        <position position="746"/>
    </location>
</feature>
<feature type="compositionally biased region" description="Low complexity" evidence="2">
    <location>
        <begin position="234"/>
        <end position="249"/>
    </location>
</feature>
<dbReference type="GO" id="GO:0033596">
    <property type="term" value="C:TSC1-TSC2 complex"/>
    <property type="evidence" value="ECO:0007669"/>
    <property type="project" value="TreeGrafter"/>
</dbReference>
<evidence type="ECO:0000313" key="4">
    <source>
        <dbReference type="RefSeq" id="XP_026684587.1"/>
    </source>
</evidence>
<gene>
    <name evidence="4" type="primary">LOC103516367</name>
</gene>
<dbReference type="AlphaFoldDB" id="A0A3Q0J7Y7"/>
<dbReference type="GO" id="GO:0008285">
    <property type="term" value="P:negative regulation of cell population proliferation"/>
    <property type="evidence" value="ECO:0007669"/>
    <property type="project" value="TreeGrafter"/>
</dbReference>
<evidence type="ECO:0000256" key="1">
    <source>
        <dbReference type="SAM" id="Coils"/>
    </source>
</evidence>
<dbReference type="CTD" id="7248"/>
<feature type="compositionally biased region" description="Polar residues" evidence="2">
    <location>
        <begin position="126"/>
        <end position="138"/>
    </location>
</feature>
<dbReference type="PANTHER" id="PTHR15154">
    <property type="entry name" value="HAMARTIN"/>
    <property type="match status" value="1"/>
</dbReference>
<dbReference type="GeneID" id="103516367"/>
<feature type="region of interest" description="Disordered" evidence="2">
    <location>
        <begin position="92"/>
        <end position="216"/>
    </location>
</feature>
<dbReference type="KEGG" id="dci:103516367"/>
<keyword evidence="3" id="KW-1185">Reference proteome</keyword>
<feature type="coiled-coil region" evidence="1">
    <location>
        <begin position="544"/>
        <end position="617"/>
    </location>
</feature>
<feature type="compositionally biased region" description="Low complexity" evidence="2">
    <location>
        <begin position="110"/>
        <end position="121"/>
    </location>
</feature>
<dbReference type="RefSeq" id="XP_026684587.1">
    <property type="nucleotide sequence ID" value="XM_026828786.1"/>
</dbReference>
<reference evidence="4" key="1">
    <citation type="submission" date="2025-08" db="UniProtKB">
        <authorList>
            <consortium name="RefSeq"/>
        </authorList>
    </citation>
    <scope>IDENTIFICATION</scope>
</reference>
<dbReference type="STRING" id="121845.A0A3Q0J7Y7"/>
<dbReference type="PANTHER" id="PTHR15154:SF2">
    <property type="entry name" value="HAMARTIN"/>
    <property type="match status" value="1"/>
</dbReference>
<evidence type="ECO:0000256" key="2">
    <source>
        <dbReference type="SAM" id="MobiDB-lite"/>
    </source>
</evidence>
<dbReference type="Proteomes" id="UP000079169">
    <property type="component" value="Unplaced"/>
</dbReference>
<dbReference type="InterPro" id="IPR007483">
    <property type="entry name" value="Hamartin"/>
</dbReference>
<feature type="region of interest" description="Disordered" evidence="2">
    <location>
        <begin position="367"/>
        <end position="422"/>
    </location>
</feature>
<dbReference type="GO" id="GO:0051726">
    <property type="term" value="P:regulation of cell cycle"/>
    <property type="evidence" value="ECO:0007669"/>
    <property type="project" value="TreeGrafter"/>
</dbReference>
<name>A0A3Q0J7Y7_DIACI</name>
<sequence>MIETVRLHPFLIMSSTEEELCTERWKKSEHHAVVFNCTRFLLDGTSESSLRPLSLSNMNPPSLDVSKPVETADLTASSPHASYLNDTEPPRFSLCSHLSGNTTPAPPLHPETTPTSIPSTPLYKLYTSSSPYPQQEGSSPPEAAIEATPETTPVKDVRPRGRSAVSSSHAVCALTDFTSPTEHSTRKLGDTSPLPVSPHKSKDFSYPSAPGPGELKKMSSLFRMIDERHMAQESQASSTGSKSSAPTSPLNVAPPTSTQDNFSLDDDTQHNSSDPFHSSKAKQSEPGADGFPDDPCSGGEGEGGLSCSRGGIHMPNTSSMLWFKAQGRHRARYQTECTMPTSQSLGLPSPRDVYPPAESRVRRAISCPEMKKSGGGGSTTGSVGSAGPPLPEEEDEHSESNEVCNSEDVATQTSEDLPPPHPTYEHLFLGLFPSSFSYHHVHTSIQYTSVDEVNLSGHSVDACCLRVDANRQRGDVFNSSLDVGATRPMVANLSAESEIRFYREQVALMNLQLHFERHRRQVHLERNRRLLGKSRNNRASEEHNSALRDQVGLLQKEIERSSDEMRDLTLDRHTLVEQLETNVNQLKAENSALLRDIAKCKTRCETLEQETNAEQEKRSILNQILHETKAKLFDSNNEMEHYKAAILENKRLNNDLSYLQKEIIILGEMNSKYKDILSYLAQMKNEYAYSSLFNEAYLNQIEQLHRLYELQTHHLESTRNMNIKLEATLAAKDKTIAQFKQLFIAV</sequence>